<reference evidence="3" key="1">
    <citation type="journal article" date="2018" name="Nat. Plants">
        <title>Whole-genome landscape of Medicago truncatula symbiotic genes.</title>
        <authorList>
            <person name="Pecrix Y."/>
            <person name="Staton S.E."/>
            <person name="Sallet E."/>
            <person name="Lelandais-Briere C."/>
            <person name="Moreau S."/>
            <person name="Carrere S."/>
            <person name="Blein T."/>
            <person name="Jardinaud M.F."/>
            <person name="Latrasse D."/>
            <person name="Zouine M."/>
            <person name="Zahm M."/>
            <person name="Kreplak J."/>
            <person name="Mayjonade B."/>
            <person name="Satge C."/>
            <person name="Perez M."/>
            <person name="Cauet S."/>
            <person name="Marande W."/>
            <person name="Chantry-Darmon C."/>
            <person name="Lopez-Roques C."/>
            <person name="Bouchez O."/>
            <person name="Berard A."/>
            <person name="Debelle F."/>
            <person name="Munos S."/>
            <person name="Bendahmane A."/>
            <person name="Berges H."/>
            <person name="Niebel A."/>
            <person name="Buitink J."/>
            <person name="Frugier F."/>
            <person name="Benhamed M."/>
            <person name="Crespi M."/>
            <person name="Gouzy J."/>
            <person name="Gamas P."/>
        </authorList>
    </citation>
    <scope>NUCLEOTIDE SEQUENCE [LARGE SCALE GENOMIC DNA]</scope>
    <source>
        <strain evidence="3">cv. Jemalong A17</strain>
    </source>
</reference>
<organism evidence="2 3">
    <name type="scientific">Medicago truncatula</name>
    <name type="common">Barrel medic</name>
    <name type="synonym">Medicago tribuloides</name>
    <dbReference type="NCBI Taxonomy" id="3880"/>
    <lineage>
        <taxon>Eukaryota</taxon>
        <taxon>Viridiplantae</taxon>
        <taxon>Streptophyta</taxon>
        <taxon>Embryophyta</taxon>
        <taxon>Tracheophyta</taxon>
        <taxon>Spermatophyta</taxon>
        <taxon>Magnoliopsida</taxon>
        <taxon>eudicotyledons</taxon>
        <taxon>Gunneridae</taxon>
        <taxon>Pentapetalae</taxon>
        <taxon>rosids</taxon>
        <taxon>fabids</taxon>
        <taxon>Fabales</taxon>
        <taxon>Fabaceae</taxon>
        <taxon>Papilionoideae</taxon>
        <taxon>50 kb inversion clade</taxon>
        <taxon>NPAAA clade</taxon>
        <taxon>Hologalegina</taxon>
        <taxon>IRL clade</taxon>
        <taxon>Trifolieae</taxon>
        <taxon>Medicago</taxon>
    </lineage>
</organism>
<feature type="region of interest" description="Disordered" evidence="1">
    <location>
        <begin position="20"/>
        <end position="49"/>
    </location>
</feature>
<evidence type="ECO:0000313" key="2">
    <source>
        <dbReference type="EMBL" id="RHN53731.1"/>
    </source>
</evidence>
<dbReference type="AlphaFoldDB" id="A0A396HML1"/>
<accession>A0A396HML1</accession>
<dbReference type="Gramene" id="rna28670">
    <property type="protein sequence ID" value="RHN53731.1"/>
    <property type="gene ID" value="gene28670"/>
</dbReference>
<gene>
    <name evidence="2" type="ORF">MtrunA17_Chr5g0399011</name>
</gene>
<dbReference type="Proteomes" id="UP000265566">
    <property type="component" value="Chromosome 5"/>
</dbReference>
<sequence length="49" mass="5633">MGMECHVIFLQEQKFDSFKKRKIHQSPHSSSFPSEEALQGASTKRIKTP</sequence>
<name>A0A396HML1_MEDTR</name>
<dbReference type="EMBL" id="PSQE01000005">
    <property type="protein sequence ID" value="RHN53731.1"/>
    <property type="molecule type" value="Genomic_DNA"/>
</dbReference>
<evidence type="ECO:0000313" key="3">
    <source>
        <dbReference type="Proteomes" id="UP000265566"/>
    </source>
</evidence>
<protein>
    <submittedName>
        <fullName evidence="2">Uncharacterized protein</fullName>
    </submittedName>
</protein>
<comment type="caution">
    <text evidence="2">The sequence shown here is derived from an EMBL/GenBank/DDBJ whole genome shotgun (WGS) entry which is preliminary data.</text>
</comment>
<evidence type="ECO:0000256" key="1">
    <source>
        <dbReference type="SAM" id="MobiDB-lite"/>
    </source>
</evidence>
<proteinExistence type="predicted"/>